<dbReference type="OrthoDB" id="9997163at2"/>
<name>A0A2S6EWB0_LEGPN</name>
<dbReference type="Proteomes" id="UP000239239">
    <property type="component" value="Unassembled WGS sequence"/>
</dbReference>
<dbReference type="EMBL" id="PQWY01000017">
    <property type="protein sequence ID" value="PPK29484.1"/>
    <property type="molecule type" value="Genomic_DNA"/>
</dbReference>
<comment type="caution">
    <text evidence="1">The sequence shown here is derived from an EMBL/GenBank/DDBJ whole genome shotgun (WGS) entry which is preliminary data.</text>
</comment>
<protein>
    <submittedName>
        <fullName evidence="1">Uncharacterized protein</fullName>
    </submittedName>
</protein>
<dbReference type="RefSeq" id="WP_027228492.1">
    <property type="nucleotide sequence ID" value="NZ_FJAV01000015.1"/>
</dbReference>
<sequence>MSVIKTIKNIIYNPNVYIAMVVGAFLGGVSGGASGLFSGGFMGRAFQICMECPNQLLGFNIGIFDLNMVAGAIIGVVIGAALGSAITGLVTTFHVYRKPTLPKTVSRDNIHEVLISSLWISIEISIGMILGSVIGSLKEPGIGSAIGALIGIILMLLATFWENKVKK</sequence>
<accession>A0A2S6EWB0</accession>
<evidence type="ECO:0000313" key="2">
    <source>
        <dbReference type="Proteomes" id="UP000239239"/>
    </source>
</evidence>
<organism evidence="1 2">
    <name type="scientific">Legionella pneumophila</name>
    <dbReference type="NCBI Taxonomy" id="446"/>
    <lineage>
        <taxon>Bacteria</taxon>
        <taxon>Pseudomonadati</taxon>
        <taxon>Pseudomonadota</taxon>
        <taxon>Gammaproteobacteria</taxon>
        <taxon>Legionellales</taxon>
        <taxon>Legionellaceae</taxon>
        <taxon>Legionella</taxon>
    </lineage>
</organism>
<gene>
    <name evidence="1" type="ORF">C3928_12820</name>
</gene>
<proteinExistence type="predicted"/>
<dbReference type="AlphaFoldDB" id="A0A2S6EWB0"/>
<evidence type="ECO:0000313" key="1">
    <source>
        <dbReference type="EMBL" id="PPK29484.1"/>
    </source>
</evidence>
<reference evidence="1 2" key="1">
    <citation type="submission" date="2018-02" db="EMBL/GenBank/DDBJ databases">
        <title>Draft genome sequences of four Legionella pneumophila clinical strains isolated in Ontario.</title>
        <authorList>
            <person name="Fortuna A."/>
            <person name="Ramnarine R."/>
            <person name="Li A."/>
            <person name="Frantz C."/>
            <person name="Mallo G."/>
        </authorList>
    </citation>
    <scope>NUCLEOTIDE SEQUENCE [LARGE SCALE GENOMIC DNA]</scope>
    <source>
        <strain evidence="1 2">LG61</strain>
    </source>
</reference>